<dbReference type="EMBL" id="JANAVB010021999">
    <property type="protein sequence ID" value="KAJ6824509.1"/>
    <property type="molecule type" value="Genomic_DNA"/>
</dbReference>
<name>A0AAX6G767_IRIPA</name>
<keyword evidence="4 5" id="KW-0862">Zinc</keyword>
<reference evidence="7" key="2">
    <citation type="submission" date="2023-04" db="EMBL/GenBank/DDBJ databases">
        <authorList>
            <person name="Bruccoleri R.E."/>
            <person name="Oakeley E.J."/>
            <person name="Faust A.-M."/>
            <person name="Dessus-Babus S."/>
            <person name="Altorfer M."/>
            <person name="Burckhardt D."/>
            <person name="Oertli M."/>
            <person name="Naumann U."/>
            <person name="Petersen F."/>
            <person name="Wong J."/>
        </authorList>
    </citation>
    <scope>NUCLEOTIDE SEQUENCE</scope>
    <source>
        <strain evidence="7">GSM-AAB239-AS_SAM_17_03QT</strain>
        <tissue evidence="7">Leaf</tissue>
    </source>
</reference>
<dbReference type="FunFam" id="4.10.1000.10:FF:000001">
    <property type="entry name" value="zinc finger CCCH domain-containing protein 15-like"/>
    <property type="match status" value="1"/>
</dbReference>
<keyword evidence="8" id="KW-1185">Reference proteome</keyword>
<dbReference type="AlphaFoldDB" id="A0AAX6G767"/>
<evidence type="ECO:0000256" key="2">
    <source>
        <dbReference type="ARBA" id="ARBA00022737"/>
    </source>
</evidence>
<dbReference type="InterPro" id="IPR036855">
    <property type="entry name" value="Znf_CCCH_sf"/>
</dbReference>
<feature type="zinc finger region" description="C3H1-type" evidence="5">
    <location>
        <begin position="106"/>
        <end position="134"/>
    </location>
</feature>
<gene>
    <name evidence="7" type="ORF">M6B38_381885</name>
</gene>
<evidence type="ECO:0000256" key="1">
    <source>
        <dbReference type="ARBA" id="ARBA00022723"/>
    </source>
</evidence>
<sequence length="237" mass="26213">MGFLKVLLLDDNQLNATFAPHGMRFKMRFESEDAVERWFGTSNSCSNDLLWKKFYTGEGCSYGDMCTFVHDEQSKAWKSMAICLSLTVGGGGYGNGANGSIQKPSNWKTRICNKWETTGYCPFGSKCHFALGTTELYRYGGKLMGTDGRDTPSVAPDAKQTASLVKALTDVVASNASVPHSDIYHMGVPARRSTVISQRQGQRPLQKWKGPDKISRIYGIGLMTLIKLQMLFVPAKQ</sequence>
<dbReference type="SUPFAM" id="SSF90229">
    <property type="entry name" value="CCCH zinc finger"/>
    <property type="match status" value="1"/>
</dbReference>
<dbReference type="GO" id="GO:0008270">
    <property type="term" value="F:zinc ion binding"/>
    <property type="evidence" value="ECO:0007669"/>
    <property type="project" value="UniProtKB-KW"/>
</dbReference>
<dbReference type="Proteomes" id="UP001140949">
    <property type="component" value="Unassembled WGS sequence"/>
</dbReference>
<evidence type="ECO:0000259" key="6">
    <source>
        <dbReference type="PROSITE" id="PS50103"/>
    </source>
</evidence>
<evidence type="ECO:0000256" key="4">
    <source>
        <dbReference type="ARBA" id="ARBA00022833"/>
    </source>
</evidence>
<dbReference type="PANTHER" id="PTHR12547">
    <property type="entry name" value="CCCH ZINC FINGER/TIS11-RELATED"/>
    <property type="match status" value="1"/>
</dbReference>
<keyword evidence="1 5" id="KW-0479">Metal-binding</keyword>
<dbReference type="InterPro" id="IPR045877">
    <property type="entry name" value="ZFP36-like"/>
</dbReference>
<feature type="zinc finger region" description="C3H1-type" evidence="5">
    <location>
        <begin position="53"/>
        <end position="73"/>
    </location>
</feature>
<dbReference type="GO" id="GO:0003729">
    <property type="term" value="F:mRNA binding"/>
    <property type="evidence" value="ECO:0007669"/>
    <property type="project" value="InterPro"/>
</dbReference>
<feature type="domain" description="C3H1-type" evidence="6">
    <location>
        <begin position="53"/>
        <end position="73"/>
    </location>
</feature>
<feature type="domain" description="C3H1-type" evidence="6">
    <location>
        <begin position="106"/>
        <end position="134"/>
    </location>
</feature>
<organism evidence="7 8">
    <name type="scientific">Iris pallida</name>
    <name type="common">Sweet iris</name>
    <dbReference type="NCBI Taxonomy" id="29817"/>
    <lineage>
        <taxon>Eukaryota</taxon>
        <taxon>Viridiplantae</taxon>
        <taxon>Streptophyta</taxon>
        <taxon>Embryophyta</taxon>
        <taxon>Tracheophyta</taxon>
        <taxon>Spermatophyta</taxon>
        <taxon>Magnoliopsida</taxon>
        <taxon>Liliopsida</taxon>
        <taxon>Asparagales</taxon>
        <taxon>Iridaceae</taxon>
        <taxon>Iridoideae</taxon>
        <taxon>Irideae</taxon>
        <taxon>Iris</taxon>
    </lineage>
</organism>
<dbReference type="Pfam" id="PF00642">
    <property type="entry name" value="zf-CCCH"/>
    <property type="match status" value="1"/>
</dbReference>
<accession>A0AAX6G767</accession>
<dbReference type="Gene3D" id="4.10.1000.10">
    <property type="entry name" value="Zinc finger, CCCH-type"/>
    <property type="match status" value="1"/>
</dbReference>
<dbReference type="InterPro" id="IPR000571">
    <property type="entry name" value="Znf_CCCH"/>
</dbReference>
<evidence type="ECO:0000313" key="7">
    <source>
        <dbReference type="EMBL" id="KAJ6824509.1"/>
    </source>
</evidence>
<proteinExistence type="predicted"/>
<evidence type="ECO:0000256" key="5">
    <source>
        <dbReference type="PROSITE-ProRule" id="PRU00723"/>
    </source>
</evidence>
<protein>
    <submittedName>
        <fullName evidence="7">Zinc finger CCCH domain-containing protein 56-like</fullName>
    </submittedName>
</protein>
<keyword evidence="2" id="KW-0677">Repeat</keyword>
<reference evidence="7" key="1">
    <citation type="journal article" date="2023" name="GigaByte">
        <title>Genome assembly of the bearded iris, Iris pallida Lam.</title>
        <authorList>
            <person name="Bruccoleri R.E."/>
            <person name="Oakeley E.J."/>
            <person name="Faust A.M.E."/>
            <person name="Altorfer M."/>
            <person name="Dessus-Babus S."/>
            <person name="Burckhardt D."/>
            <person name="Oertli M."/>
            <person name="Naumann U."/>
            <person name="Petersen F."/>
            <person name="Wong J."/>
        </authorList>
    </citation>
    <scope>NUCLEOTIDE SEQUENCE</scope>
    <source>
        <strain evidence="7">GSM-AAB239-AS_SAM_17_03QT</strain>
    </source>
</reference>
<evidence type="ECO:0000313" key="8">
    <source>
        <dbReference type="Proteomes" id="UP001140949"/>
    </source>
</evidence>
<evidence type="ECO:0000256" key="3">
    <source>
        <dbReference type="ARBA" id="ARBA00022771"/>
    </source>
</evidence>
<dbReference type="PROSITE" id="PS50103">
    <property type="entry name" value="ZF_C3H1"/>
    <property type="match status" value="2"/>
</dbReference>
<dbReference type="SMART" id="SM00356">
    <property type="entry name" value="ZnF_C3H1"/>
    <property type="match status" value="2"/>
</dbReference>
<keyword evidence="3 5" id="KW-0863">Zinc-finger</keyword>
<comment type="caution">
    <text evidence="7">The sequence shown here is derived from an EMBL/GenBank/DDBJ whole genome shotgun (WGS) entry which is preliminary data.</text>
</comment>